<comment type="similarity">
    <text evidence="1">Belongs to the XseB family.</text>
</comment>
<organism evidence="7 8">
    <name type="scientific">Salinactinospora qingdaonensis</name>
    <dbReference type="NCBI Taxonomy" id="702744"/>
    <lineage>
        <taxon>Bacteria</taxon>
        <taxon>Bacillati</taxon>
        <taxon>Actinomycetota</taxon>
        <taxon>Actinomycetes</taxon>
        <taxon>Streptosporangiales</taxon>
        <taxon>Nocardiopsidaceae</taxon>
        <taxon>Salinactinospora</taxon>
    </lineage>
</organism>
<protein>
    <recommendedName>
        <fullName evidence="6">Exodeoxyribonuclease VII small subunit</fullName>
        <ecNumber evidence="6">3.1.11.6</ecNumber>
    </recommendedName>
</protein>
<dbReference type="SUPFAM" id="SSF116842">
    <property type="entry name" value="XseB-like"/>
    <property type="match status" value="1"/>
</dbReference>
<dbReference type="PANTHER" id="PTHR34137:SF1">
    <property type="entry name" value="EXODEOXYRIBONUCLEASE 7 SMALL SUBUNIT"/>
    <property type="match status" value="1"/>
</dbReference>
<dbReference type="Proteomes" id="UP001500908">
    <property type="component" value="Unassembled WGS sequence"/>
</dbReference>
<name>A0ABP7FK96_9ACTN</name>
<dbReference type="InterPro" id="IPR003761">
    <property type="entry name" value="Exonuc_VII_S"/>
</dbReference>
<evidence type="ECO:0000256" key="5">
    <source>
        <dbReference type="ARBA" id="ARBA00022839"/>
    </source>
</evidence>
<dbReference type="EMBL" id="BAABDD010000008">
    <property type="protein sequence ID" value="GAA3741645.1"/>
    <property type="molecule type" value="Genomic_DNA"/>
</dbReference>
<evidence type="ECO:0000313" key="7">
    <source>
        <dbReference type="EMBL" id="GAA3741645.1"/>
    </source>
</evidence>
<accession>A0ABP7FK96</accession>
<dbReference type="Pfam" id="PF02609">
    <property type="entry name" value="Exonuc_VII_S"/>
    <property type="match status" value="1"/>
</dbReference>
<reference evidence="8" key="1">
    <citation type="journal article" date="2019" name="Int. J. Syst. Evol. Microbiol.">
        <title>The Global Catalogue of Microorganisms (GCM) 10K type strain sequencing project: providing services to taxonomists for standard genome sequencing and annotation.</title>
        <authorList>
            <consortium name="The Broad Institute Genomics Platform"/>
            <consortium name="The Broad Institute Genome Sequencing Center for Infectious Disease"/>
            <person name="Wu L."/>
            <person name="Ma J."/>
        </authorList>
    </citation>
    <scope>NUCLEOTIDE SEQUENCE [LARGE SCALE GENOMIC DNA]</scope>
    <source>
        <strain evidence="8">JCM 17137</strain>
    </source>
</reference>
<evidence type="ECO:0000256" key="2">
    <source>
        <dbReference type="ARBA" id="ARBA00022490"/>
    </source>
</evidence>
<dbReference type="EC" id="3.1.11.6" evidence="6"/>
<gene>
    <name evidence="7" type="ORF">GCM10022402_21800</name>
</gene>
<keyword evidence="8" id="KW-1185">Reference proteome</keyword>
<proteinExistence type="inferred from homology"/>
<dbReference type="NCBIfam" id="TIGR01280">
    <property type="entry name" value="xseB"/>
    <property type="match status" value="1"/>
</dbReference>
<dbReference type="PANTHER" id="PTHR34137">
    <property type="entry name" value="EXODEOXYRIBONUCLEASE 7 SMALL SUBUNIT"/>
    <property type="match status" value="1"/>
</dbReference>
<dbReference type="Gene3D" id="1.10.287.1040">
    <property type="entry name" value="Exonuclease VII, small subunit"/>
    <property type="match status" value="1"/>
</dbReference>
<evidence type="ECO:0000256" key="4">
    <source>
        <dbReference type="ARBA" id="ARBA00022801"/>
    </source>
</evidence>
<keyword evidence="2" id="KW-0963">Cytoplasm</keyword>
<evidence type="ECO:0000256" key="1">
    <source>
        <dbReference type="ARBA" id="ARBA00009998"/>
    </source>
</evidence>
<comment type="caution">
    <text evidence="7">The sequence shown here is derived from an EMBL/GenBank/DDBJ whole genome shotgun (WGS) entry which is preliminary data.</text>
</comment>
<dbReference type="NCBIfam" id="NF002139">
    <property type="entry name" value="PRK00977.1-3"/>
    <property type="match status" value="1"/>
</dbReference>
<dbReference type="InterPro" id="IPR037004">
    <property type="entry name" value="Exonuc_VII_ssu_sf"/>
</dbReference>
<keyword evidence="4" id="KW-0378">Hydrolase</keyword>
<evidence type="ECO:0000256" key="3">
    <source>
        <dbReference type="ARBA" id="ARBA00022722"/>
    </source>
</evidence>
<evidence type="ECO:0000256" key="6">
    <source>
        <dbReference type="NCBIfam" id="TIGR01280"/>
    </source>
</evidence>
<evidence type="ECO:0000313" key="8">
    <source>
        <dbReference type="Proteomes" id="UP001500908"/>
    </source>
</evidence>
<sequence>MRRLEAGGLTLQESLALWERGERLAKTCEEWLEGARAKLAATMAAEDSGQGEEDPATPF</sequence>
<keyword evidence="3" id="KW-0540">Nuclease</keyword>
<keyword evidence="5" id="KW-0269">Exonuclease</keyword>